<dbReference type="AlphaFoldDB" id="A0AAP9R031"/>
<dbReference type="PANTHER" id="PTHR30290">
    <property type="entry name" value="PERIPLASMIC BINDING COMPONENT OF ABC TRANSPORTER"/>
    <property type="match status" value="1"/>
</dbReference>
<dbReference type="Gene3D" id="3.10.105.10">
    <property type="entry name" value="Dipeptide-binding Protein, Domain 3"/>
    <property type="match status" value="1"/>
</dbReference>
<dbReference type="InterPro" id="IPR039424">
    <property type="entry name" value="SBP_5"/>
</dbReference>
<dbReference type="Proteomes" id="UP000514462">
    <property type="component" value="Chromosome"/>
</dbReference>
<dbReference type="RefSeq" id="WP_182014686.1">
    <property type="nucleotide sequence ID" value="NZ_CP055904.1"/>
</dbReference>
<dbReference type="EMBL" id="CP055904">
    <property type="protein sequence ID" value="QMR41594.1"/>
    <property type="molecule type" value="Genomic_DNA"/>
</dbReference>
<dbReference type="GO" id="GO:0030288">
    <property type="term" value="C:outer membrane-bounded periplasmic space"/>
    <property type="evidence" value="ECO:0007669"/>
    <property type="project" value="UniProtKB-ARBA"/>
</dbReference>
<organism evidence="3 4">
    <name type="scientific">Klebsiella aerogenes</name>
    <name type="common">Enterobacter aerogenes</name>
    <dbReference type="NCBI Taxonomy" id="548"/>
    <lineage>
        <taxon>Bacteria</taxon>
        <taxon>Pseudomonadati</taxon>
        <taxon>Pseudomonadota</taxon>
        <taxon>Gammaproteobacteria</taxon>
        <taxon>Enterobacterales</taxon>
        <taxon>Enterobacteriaceae</taxon>
        <taxon>Klebsiella/Raoultella group</taxon>
        <taxon>Klebsiella</taxon>
    </lineage>
</organism>
<proteinExistence type="predicted"/>
<dbReference type="GO" id="GO:0043190">
    <property type="term" value="C:ATP-binding cassette (ABC) transporter complex"/>
    <property type="evidence" value="ECO:0007669"/>
    <property type="project" value="InterPro"/>
</dbReference>
<dbReference type="Gene3D" id="3.40.190.10">
    <property type="entry name" value="Periplasmic binding protein-like II"/>
    <property type="match status" value="1"/>
</dbReference>
<dbReference type="Pfam" id="PF00496">
    <property type="entry name" value="SBP_bac_5"/>
    <property type="match status" value="1"/>
</dbReference>
<feature type="chain" id="PRO_5042901450" evidence="1">
    <location>
        <begin position="34"/>
        <end position="530"/>
    </location>
</feature>
<dbReference type="PIRSF" id="PIRSF002741">
    <property type="entry name" value="MppA"/>
    <property type="match status" value="1"/>
</dbReference>
<dbReference type="CDD" id="cd08490">
    <property type="entry name" value="PBP2_NikA_DppA_OppA_like_3"/>
    <property type="match status" value="1"/>
</dbReference>
<evidence type="ECO:0000313" key="3">
    <source>
        <dbReference type="EMBL" id="QMR41594.1"/>
    </source>
</evidence>
<feature type="domain" description="Solute-binding protein family 5" evidence="2">
    <location>
        <begin position="86"/>
        <end position="443"/>
    </location>
</feature>
<accession>A0AAP9R031</accession>
<gene>
    <name evidence="3" type="ORF">HV331_19760</name>
</gene>
<dbReference type="InterPro" id="IPR030678">
    <property type="entry name" value="Peptide/Ni-bd"/>
</dbReference>
<dbReference type="GO" id="GO:0015833">
    <property type="term" value="P:peptide transport"/>
    <property type="evidence" value="ECO:0007669"/>
    <property type="project" value="TreeGrafter"/>
</dbReference>
<dbReference type="SUPFAM" id="SSF53850">
    <property type="entry name" value="Periplasmic binding protein-like II"/>
    <property type="match status" value="1"/>
</dbReference>
<protein>
    <submittedName>
        <fullName evidence="3">ABC transporter substrate-binding protein</fullName>
    </submittedName>
</protein>
<dbReference type="GO" id="GO:1904680">
    <property type="term" value="F:peptide transmembrane transporter activity"/>
    <property type="evidence" value="ECO:0007669"/>
    <property type="project" value="TreeGrafter"/>
</dbReference>
<evidence type="ECO:0000256" key="1">
    <source>
        <dbReference type="SAM" id="SignalP"/>
    </source>
</evidence>
<reference evidence="4" key="1">
    <citation type="submission" date="2020-06" db="EMBL/GenBank/DDBJ databases">
        <title>REHAB project genomes.</title>
        <authorList>
            <person name="Shaw L.P."/>
        </authorList>
    </citation>
    <scope>NUCLEOTIDE SEQUENCE [LARGE SCALE GENOMIC DNA]</scope>
    <source>
        <strain evidence="4">RHBSTW-00938</strain>
    </source>
</reference>
<feature type="signal peptide" evidence="1">
    <location>
        <begin position="1"/>
        <end position="33"/>
    </location>
</feature>
<evidence type="ECO:0000313" key="4">
    <source>
        <dbReference type="Proteomes" id="UP000514462"/>
    </source>
</evidence>
<evidence type="ECO:0000259" key="2">
    <source>
        <dbReference type="Pfam" id="PF00496"/>
    </source>
</evidence>
<dbReference type="PANTHER" id="PTHR30290:SF83">
    <property type="entry name" value="ABC TRANSPORTER SUBSTRATE-BINDING PROTEIN"/>
    <property type="match status" value="1"/>
</dbReference>
<keyword evidence="1" id="KW-0732">Signal</keyword>
<sequence>MFIRRFFSQFIANFNLFKSDNYRALLMSLFAFALFLSQGCTDADKNEIVISGPFEAVSLAPEKAGYLFTRMQMMETLLNVEPDGSIVAGLAESWHHSNDGLTWTFNLRTNVKFHDGSLMDADSVVKSLSVAFAKPTPVDTQLIGSIKKQDEHTVVITLTHPYPPFPAVLTNSVTGILAPASYDKTGEVIALIGTGPYKLSKFMPPHEIRGTHFDDYYAEKAKIKHVIYVTGHRPESRSLMLEGGDADIVFNLDPASVERLSHNPDLFVDSTSIPRTILVKLNLANPELSDLKVRQALSLAVDRQGIAEGIMHTPGAEANQIFAPALQPWHVKGLAPITRNLEKASQLLDQAGWVKGAQGIRIKDGHPLHLKLITYANRPELIVIATALQAQWKEVGAEVDVVMENASAIPAGHADGSLEMALIARNFALVPDPMATLLSDFSSIQGGDWGPMNWNNPTVFSDLKAMSQMAPGTPEFAQRASQLSQAITDDIPMIPITYYIQQTGVSQRVQGFRFDPYERSFNTAVMHFND</sequence>
<name>A0AAP9R031_KLEAE</name>
<dbReference type="InterPro" id="IPR000914">
    <property type="entry name" value="SBP_5_dom"/>
</dbReference>